<evidence type="ECO:0000313" key="1">
    <source>
        <dbReference type="EMBL" id="SFK28531.1"/>
    </source>
</evidence>
<sequence>MARIPNQYLFVSRVVDTDRLFDPNTKSYIVVGVRDAFDYVDGKKTENIIGKNVTVMCTKDTEDYGETKKGKKIANLAYEQFDIKVSNTNFEAPKGTPVKIELDKLEKAVGYENSFGEQVSILFSDLTVMPKQPKQPKQ</sequence>
<gene>
    <name evidence="1" type="ORF">SAMN04488569_102028</name>
</gene>
<dbReference type="AlphaFoldDB" id="A0A1I3YB86"/>
<dbReference type="EMBL" id="FOSJ01000020">
    <property type="protein sequence ID" value="SFK28531.1"/>
    <property type="molecule type" value="Genomic_DNA"/>
</dbReference>
<name>A0A1I3YB86_9LACT</name>
<organism evidence="1 2">
    <name type="scientific">Marinilactibacillus piezotolerans</name>
    <dbReference type="NCBI Taxonomy" id="258723"/>
    <lineage>
        <taxon>Bacteria</taxon>
        <taxon>Bacillati</taxon>
        <taxon>Bacillota</taxon>
        <taxon>Bacilli</taxon>
        <taxon>Lactobacillales</taxon>
        <taxon>Carnobacteriaceae</taxon>
        <taxon>Marinilactibacillus</taxon>
    </lineage>
</organism>
<reference evidence="2" key="1">
    <citation type="submission" date="2016-10" db="EMBL/GenBank/DDBJ databases">
        <authorList>
            <person name="Varghese N."/>
            <person name="Submissions S."/>
        </authorList>
    </citation>
    <scope>NUCLEOTIDE SEQUENCE [LARGE SCALE GENOMIC DNA]</scope>
    <source>
        <strain evidence="2">DSM 16108</strain>
    </source>
</reference>
<evidence type="ECO:0000313" key="2">
    <source>
        <dbReference type="Proteomes" id="UP000199589"/>
    </source>
</evidence>
<dbReference type="Proteomes" id="UP000199589">
    <property type="component" value="Unassembled WGS sequence"/>
</dbReference>
<protein>
    <submittedName>
        <fullName evidence="1">Uncharacterized protein</fullName>
    </submittedName>
</protein>
<keyword evidence="2" id="KW-1185">Reference proteome</keyword>
<accession>A0A1I3YB86</accession>
<dbReference type="RefSeq" id="WP_177206370.1">
    <property type="nucleotide sequence ID" value="NZ_FOSJ01000020.1"/>
</dbReference>
<proteinExistence type="predicted"/>